<evidence type="ECO:0000313" key="3">
    <source>
        <dbReference type="EMBL" id="WQG92165.1"/>
    </source>
</evidence>
<organism evidence="2 4">
    <name type="scientific">Chitinophaga sancti</name>
    <dbReference type="NCBI Taxonomy" id="1004"/>
    <lineage>
        <taxon>Bacteria</taxon>
        <taxon>Pseudomonadati</taxon>
        <taxon>Bacteroidota</taxon>
        <taxon>Chitinophagia</taxon>
        <taxon>Chitinophagales</taxon>
        <taxon>Chitinophagaceae</taxon>
        <taxon>Chitinophaga</taxon>
    </lineage>
</organism>
<dbReference type="AlphaFoldDB" id="A0A1K1SXW3"/>
<feature type="transmembrane region" description="Helical" evidence="1">
    <location>
        <begin position="96"/>
        <end position="123"/>
    </location>
</feature>
<dbReference type="Proteomes" id="UP000183788">
    <property type="component" value="Unassembled WGS sequence"/>
</dbReference>
<keyword evidence="1" id="KW-0472">Membrane</keyword>
<dbReference type="EMBL" id="FPIZ01000038">
    <property type="protein sequence ID" value="SFW88911.1"/>
    <property type="molecule type" value="Genomic_DNA"/>
</dbReference>
<keyword evidence="1" id="KW-0812">Transmembrane</keyword>
<proteinExistence type="predicted"/>
<accession>A0A1K1SXW3</accession>
<feature type="transmembrane region" description="Helical" evidence="1">
    <location>
        <begin position="64"/>
        <end position="84"/>
    </location>
</feature>
<evidence type="ECO:0000313" key="4">
    <source>
        <dbReference type="Proteomes" id="UP000183788"/>
    </source>
</evidence>
<evidence type="ECO:0000313" key="5">
    <source>
        <dbReference type="Proteomes" id="UP001326715"/>
    </source>
</evidence>
<protein>
    <submittedName>
        <fullName evidence="2">Uncharacterized protein</fullName>
    </submittedName>
</protein>
<keyword evidence="1" id="KW-1133">Transmembrane helix</keyword>
<evidence type="ECO:0000313" key="2">
    <source>
        <dbReference type="EMBL" id="SFW88911.1"/>
    </source>
</evidence>
<keyword evidence="5" id="KW-1185">Reference proteome</keyword>
<dbReference type="RefSeq" id="WP_072366142.1">
    <property type="nucleotide sequence ID" value="NZ_CBHWAX010000220.1"/>
</dbReference>
<dbReference type="EMBL" id="CP140154">
    <property type="protein sequence ID" value="WQG92165.1"/>
    <property type="molecule type" value="Genomic_DNA"/>
</dbReference>
<dbReference type="Proteomes" id="UP001326715">
    <property type="component" value="Chromosome"/>
</dbReference>
<evidence type="ECO:0000256" key="1">
    <source>
        <dbReference type="SAM" id="Phobius"/>
    </source>
</evidence>
<gene>
    <name evidence="2" type="ORF">SAMN05661012_06331</name>
    <name evidence="3" type="ORF">SR876_11675</name>
</gene>
<reference evidence="3 5" key="2">
    <citation type="submission" date="2023-11" db="EMBL/GenBank/DDBJ databases">
        <title>MicrobeMod: A computational toolkit for identifying prokaryotic methylation and restriction-modification with nanopore sequencing.</title>
        <authorList>
            <person name="Crits-Christoph A."/>
            <person name="Kang S.C."/>
            <person name="Lee H."/>
            <person name="Ostrov N."/>
        </authorList>
    </citation>
    <scope>NUCLEOTIDE SEQUENCE [LARGE SCALE GENOMIC DNA]</scope>
    <source>
        <strain evidence="3 5">ATCC 23090</strain>
    </source>
</reference>
<sequence length="144" mass="16978">MLTQQELEDNVQYVLGMTEHYTNDDEIHKMLRMKGLEEADVQKILRAVAYSFALKRMQQHKNSLRLAGILAIFLYVVPLIYFGLVAVHIDIPVLEFYVLFIFAFRFTLGLMIIIPFWTIFSTYQYFKYKKRMKQEENIGAIGIV</sequence>
<reference evidence="2 4" key="1">
    <citation type="submission" date="2016-11" db="EMBL/GenBank/DDBJ databases">
        <authorList>
            <person name="Jaros S."/>
            <person name="Januszkiewicz K."/>
            <person name="Wedrychowicz H."/>
        </authorList>
    </citation>
    <scope>NUCLEOTIDE SEQUENCE [LARGE SCALE GENOMIC DNA]</scope>
    <source>
        <strain evidence="2 4">DSM 784</strain>
    </source>
</reference>
<name>A0A1K1SXW3_9BACT</name>